<keyword evidence="7" id="KW-1185">Reference proteome</keyword>
<evidence type="ECO:0000256" key="1">
    <source>
        <dbReference type="SAM" id="Phobius"/>
    </source>
</evidence>
<reference evidence="3" key="2">
    <citation type="submission" date="2018-03" db="EMBL/GenBank/DDBJ databases">
        <authorList>
            <person name="Keele B.F."/>
        </authorList>
    </citation>
    <scope>NUCLEOTIDE SEQUENCE</scope>
    <source>
        <strain evidence="3">SNUC 4337</strain>
    </source>
</reference>
<dbReference type="EMBL" id="JAFNLT010000010">
    <property type="protein sequence ID" value="MBO1227813.1"/>
    <property type="molecule type" value="Genomic_DNA"/>
</dbReference>
<keyword evidence="1" id="KW-1133">Transmembrane helix</keyword>
<dbReference type="Pfam" id="PF12459">
    <property type="entry name" value="DltX"/>
    <property type="match status" value="1"/>
</dbReference>
<dbReference type="Proteomes" id="UP000254412">
    <property type="component" value="Unassembled WGS sequence"/>
</dbReference>
<evidence type="ECO:0000313" key="7">
    <source>
        <dbReference type="Proteomes" id="UP000664081"/>
    </source>
</evidence>
<dbReference type="Proteomes" id="UP000664081">
    <property type="component" value="Unassembled WGS sequence"/>
</dbReference>
<dbReference type="KEGG" id="snl:BJD96_10205"/>
<evidence type="ECO:0000313" key="6">
    <source>
        <dbReference type="Proteomes" id="UP000254412"/>
    </source>
</evidence>
<reference evidence="2 7" key="4">
    <citation type="submission" date="2021-03" db="EMBL/GenBank/DDBJ databases">
        <title>Staphylococci and Mammaliicocci in bats.</title>
        <authorList>
            <person name="Fountain K."/>
        </authorList>
    </citation>
    <scope>NUCLEOTIDE SEQUENCE [LARGE SCALE GENOMIC DNA]</scope>
    <source>
        <strain evidence="2 7">18_1_E_SW</strain>
    </source>
</reference>
<proteinExistence type="predicted"/>
<reference evidence="4 6" key="3">
    <citation type="submission" date="2018-06" db="EMBL/GenBank/DDBJ databases">
        <authorList>
            <consortium name="Pathogen Informatics"/>
            <person name="Doyle S."/>
        </authorList>
    </citation>
    <scope>NUCLEOTIDE SEQUENCE [LARGE SCALE GENOMIC DNA]</scope>
    <source>
        <strain evidence="4 6">NCTC13834</strain>
    </source>
</reference>
<dbReference type="EMBL" id="UHDS01000001">
    <property type="protein sequence ID" value="SUM55696.1"/>
    <property type="molecule type" value="Genomic_DNA"/>
</dbReference>
<dbReference type="InterPro" id="IPR021008">
    <property type="entry name" value="DltX"/>
</dbReference>
<evidence type="ECO:0000313" key="4">
    <source>
        <dbReference type="EMBL" id="SUM55696.1"/>
    </source>
</evidence>
<feature type="transmembrane region" description="Helical" evidence="1">
    <location>
        <begin position="16"/>
        <end position="34"/>
    </location>
</feature>
<evidence type="ECO:0000313" key="3">
    <source>
        <dbReference type="EMBL" id="PTK57739.1"/>
    </source>
</evidence>
<dbReference type="GeneID" id="66777438"/>
<reference evidence="3 5" key="1">
    <citation type="journal article" date="2016" name="Front. Microbiol.">
        <title>Comprehensive Phylogenetic Analysis of Bovine Non-aureus Staphylococci Species Based on Whole-Genome Sequencing.</title>
        <authorList>
            <person name="Naushad S."/>
            <person name="Barkema H.W."/>
            <person name="Luby C."/>
            <person name="Condas L.A."/>
            <person name="Nobrega D.B."/>
            <person name="Carson D.A."/>
            <person name="De Buck J."/>
        </authorList>
    </citation>
    <scope>NUCLEOTIDE SEQUENCE [LARGE SCALE GENOMIC DNA]</scope>
    <source>
        <strain evidence="3 5">SNUC 4337</strain>
    </source>
</reference>
<keyword evidence="1" id="KW-0472">Membrane</keyword>
<dbReference type="AlphaFoldDB" id="A0A291JL87"/>
<sequence>MQKEINKQPSFQTFKPWLLTIMYLVILIALYLIYGTGDTHNNFIYNEF</sequence>
<dbReference type="EMBL" id="PZHR01000096">
    <property type="protein sequence ID" value="PTK57739.1"/>
    <property type="molecule type" value="Genomic_DNA"/>
</dbReference>
<protein>
    <submittedName>
        <fullName evidence="4">D-Ala-teichoic acid biosynthesis family protein</fullName>
    </submittedName>
    <submittedName>
        <fullName evidence="3">Teichoic acid D-Ala incorporation-associated protein DltX</fullName>
    </submittedName>
</protein>
<name>A0A291JL87_9STAP</name>
<accession>A0A291JL87</accession>
<organism evidence="3 5">
    <name type="scientific">Staphylococcus nepalensis</name>
    <dbReference type="NCBI Taxonomy" id="214473"/>
    <lineage>
        <taxon>Bacteria</taxon>
        <taxon>Bacillati</taxon>
        <taxon>Bacillota</taxon>
        <taxon>Bacilli</taxon>
        <taxon>Bacillales</taxon>
        <taxon>Staphylococcaceae</taxon>
        <taxon>Staphylococcus</taxon>
    </lineage>
</organism>
<dbReference type="Proteomes" id="UP000240400">
    <property type="component" value="Unassembled WGS sequence"/>
</dbReference>
<dbReference type="RefSeq" id="WP_096810535.1">
    <property type="nucleotide sequence ID" value="NZ_BMCF01000006.1"/>
</dbReference>
<evidence type="ECO:0000313" key="5">
    <source>
        <dbReference type="Proteomes" id="UP000240400"/>
    </source>
</evidence>
<keyword evidence="1" id="KW-0812">Transmembrane</keyword>
<gene>
    <name evidence="3" type="ORF">BUZ61_12095</name>
    <name evidence="2" type="ORF">J3T88_10930</name>
    <name evidence="4" type="ORF">NCTC13834_02067</name>
</gene>
<evidence type="ECO:0000313" key="2">
    <source>
        <dbReference type="EMBL" id="MBO1227813.1"/>
    </source>
</evidence>